<gene>
    <name evidence="2" type="ORF">GCM10010276_38730</name>
</gene>
<sequence>MLVVDGAYNSYDTETYHVPPPTGAPGWQPDPTTRAGGIGATYEAATNHLCWHEVAAPGRACRASQTAARRAPAYRMPQFRPIP</sequence>
<feature type="region of interest" description="Disordered" evidence="1">
    <location>
        <begin position="14"/>
        <end position="36"/>
    </location>
</feature>
<comment type="caution">
    <text evidence="2">The sequence shown here is derived from an EMBL/GenBank/DDBJ whole genome shotgun (WGS) entry which is preliminary data.</text>
</comment>
<evidence type="ECO:0000313" key="3">
    <source>
        <dbReference type="Proteomes" id="UP001501777"/>
    </source>
</evidence>
<accession>A0ABP5ZE25</accession>
<organism evidence="2 3">
    <name type="scientific">Streptomyces longisporus</name>
    <dbReference type="NCBI Taxonomy" id="1948"/>
    <lineage>
        <taxon>Bacteria</taxon>
        <taxon>Bacillati</taxon>
        <taxon>Actinomycetota</taxon>
        <taxon>Actinomycetes</taxon>
        <taxon>Kitasatosporales</taxon>
        <taxon>Streptomycetaceae</taxon>
        <taxon>Streptomyces</taxon>
    </lineage>
</organism>
<dbReference type="Proteomes" id="UP001501777">
    <property type="component" value="Unassembled WGS sequence"/>
</dbReference>
<keyword evidence="3" id="KW-1185">Reference proteome</keyword>
<evidence type="ECO:0000313" key="2">
    <source>
        <dbReference type="EMBL" id="GAA2494641.1"/>
    </source>
</evidence>
<dbReference type="EMBL" id="BAAASG010000008">
    <property type="protein sequence ID" value="GAA2494641.1"/>
    <property type="molecule type" value="Genomic_DNA"/>
</dbReference>
<reference evidence="3" key="1">
    <citation type="journal article" date="2019" name="Int. J. Syst. Evol. Microbiol.">
        <title>The Global Catalogue of Microorganisms (GCM) 10K type strain sequencing project: providing services to taxonomists for standard genome sequencing and annotation.</title>
        <authorList>
            <consortium name="The Broad Institute Genomics Platform"/>
            <consortium name="The Broad Institute Genome Sequencing Center for Infectious Disease"/>
            <person name="Wu L."/>
            <person name="Ma J."/>
        </authorList>
    </citation>
    <scope>NUCLEOTIDE SEQUENCE [LARGE SCALE GENOMIC DNA]</scope>
    <source>
        <strain evidence="3">JCM 4395</strain>
    </source>
</reference>
<proteinExistence type="predicted"/>
<name>A0ABP5ZE25_STRLO</name>
<evidence type="ECO:0000256" key="1">
    <source>
        <dbReference type="SAM" id="MobiDB-lite"/>
    </source>
</evidence>
<protein>
    <submittedName>
        <fullName evidence="2">Uncharacterized protein</fullName>
    </submittedName>
</protein>